<evidence type="ECO:0000313" key="2">
    <source>
        <dbReference type="EMBL" id="XCH13864.1"/>
    </source>
</evidence>
<accession>A0AAU8EWA9</accession>
<gene>
    <name evidence="2" type="ORF">ABRP34_23815</name>
</gene>
<keyword evidence="2" id="KW-0378">Hydrolase</keyword>
<dbReference type="EMBL" id="CP159280">
    <property type="protein sequence ID" value="XCH13864.1"/>
    <property type="molecule type" value="Genomic_DNA"/>
</dbReference>
<geneLocation type="plasmid" evidence="2">
    <name>unnamed</name>
</geneLocation>
<dbReference type="SUPFAM" id="SSF53474">
    <property type="entry name" value="alpha/beta-Hydrolases"/>
    <property type="match status" value="1"/>
</dbReference>
<dbReference type="Pfam" id="PF00561">
    <property type="entry name" value="Abhydrolase_1"/>
    <property type="match status" value="1"/>
</dbReference>
<keyword evidence="2" id="KW-0614">Plasmid</keyword>
<name>A0AAU8EWA9_9MICC</name>
<evidence type="ECO:0000259" key="1">
    <source>
        <dbReference type="Pfam" id="PF00561"/>
    </source>
</evidence>
<proteinExistence type="predicted"/>
<dbReference type="GO" id="GO:0016787">
    <property type="term" value="F:hydrolase activity"/>
    <property type="evidence" value="ECO:0007669"/>
    <property type="project" value="UniProtKB-KW"/>
</dbReference>
<feature type="domain" description="AB hydrolase-1" evidence="1">
    <location>
        <begin position="4"/>
        <end position="65"/>
    </location>
</feature>
<dbReference type="AlphaFoldDB" id="A0AAU8EWA9"/>
<dbReference type="Gene3D" id="3.40.50.1820">
    <property type="entry name" value="alpha/beta hydrolase"/>
    <property type="match status" value="1"/>
</dbReference>
<reference evidence="2" key="1">
    <citation type="submission" date="2024-06" db="EMBL/GenBank/DDBJ databases">
        <title>Biodegradation of dimethachlon by Arthrobacter sp. K5: mechanistic insights and ecological implications.</title>
        <authorList>
            <person name="Hu S."/>
            <person name="Lu P."/>
        </authorList>
    </citation>
    <scope>NUCLEOTIDE SEQUENCE</scope>
    <source>
        <strain evidence="2">K5</strain>
        <plasmid evidence="2">unnamed</plasmid>
    </source>
</reference>
<protein>
    <submittedName>
        <fullName evidence="2">Alpha/beta fold hydrolase</fullName>
    </submittedName>
</protein>
<dbReference type="RefSeq" id="WP_353713568.1">
    <property type="nucleotide sequence ID" value="NZ_CP159280.1"/>
</dbReference>
<sequence>MLTADAYVAVVRDFAAALDLQQPMVIGCSMAGSLVLELARRHADEIGAVIGLSGALKVNGRFQDWSLRPDVNAQQSVPTLDLEPYGAAES</sequence>
<dbReference type="InterPro" id="IPR029058">
    <property type="entry name" value="AB_hydrolase_fold"/>
</dbReference>
<dbReference type="InterPro" id="IPR000073">
    <property type="entry name" value="AB_hydrolase_1"/>
</dbReference>
<organism evidence="2">
    <name type="scientific">Arthrobacter sp. K5</name>
    <dbReference type="NCBI Taxonomy" id="2839623"/>
    <lineage>
        <taxon>Bacteria</taxon>
        <taxon>Bacillati</taxon>
        <taxon>Actinomycetota</taxon>
        <taxon>Actinomycetes</taxon>
        <taxon>Micrococcales</taxon>
        <taxon>Micrococcaceae</taxon>
        <taxon>Arthrobacter</taxon>
    </lineage>
</organism>